<proteinExistence type="predicted"/>
<dbReference type="AlphaFoldDB" id="A0A9P9HEP6"/>
<comment type="caution">
    <text evidence="1">The sequence shown here is derived from an EMBL/GenBank/DDBJ whole genome shotgun (WGS) entry which is preliminary data.</text>
</comment>
<dbReference type="GeneID" id="70215659"/>
<sequence length="102" mass="11589">MQHRGKLAHYRAVILQLNHSIWRLCFLLVVPALRAKLERRDKVPVLVDTTSRLKDEGCRITSADTIPRGMADRGTWILQCVPSQEIDNLILERVETGASDLV</sequence>
<evidence type="ECO:0000313" key="1">
    <source>
        <dbReference type="EMBL" id="KAH7255722.1"/>
    </source>
</evidence>
<accession>A0A9P9HEP6</accession>
<gene>
    <name evidence="1" type="ORF">BKA55DRAFT_328074</name>
</gene>
<dbReference type="RefSeq" id="XP_046051291.1">
    <property type="nucleotide sequence ID" value="XM_046185705.1"/>
</dbReference>
<keyword evidence="2" id="KW-1185">Reference proteome</keyword>
<evidence type="ECO:0000313" key="2">
    <source>
        <dbReference type="Proteomes" id="UP000720189"/>
    </source>
</evidence>
<protein>
    <submittedName>
        <fullName evidence="1">Uncharacterized protein</fullName>
    </submittedName>
</protein>
<organism evidence="1 2">
    <name type="scientific">Fusarium redolens</name>
    <dbReference type="NCBI Taxonomy" id="48865"/>
    <lineage>
        <taxon>Eukaryota</taxon>
        <taxon>Fungi</taxon>
        <taxon>Dikarya</taxon>
        <taxon>Ascomycota</taxon>
        <taxon>Pezizomycotina</taxon>
        <taxon>Sordariomycetes</taxon>
        <taxon>Hypocreomycetidae</taxon>
        <taxon>Hypocreales</taxon>
        <taxon>Nectriaceae</taxon>
        <taxon>Fusarium</taxon>
        <taxon>Fusarium redolens species complex</taxon>
    </lineage>
</organism>
<dbReference type="EMBL" id="JAGMUX010000006">
    <property type="protein sequence ID" value="KAH7255722.1"/>
    <property type="molecule type" value="Genomic_DNA"/>
</dbReference>
<dbReference type="Proteomes" id="UP000720189">
    <property type="component" value="Unassembled WGS sequence"/>
</dbReference>
<reference evidence="1" key="1">
    <citation type="journal article" date="2021" name="Nat. Commun.">
        <title>Genetic determinants of endophytism in the Arabidopsis root mycobiome.</title>
        <authorList>
            <person name="Mesny F."/>
            <person name="Miyauchi S."/>
            <person name="Thiergart T."/>
            <person name="Pickel B."/>
            <person name="Atanasova L."/>
            <person name="Karlsson M."/>
            <person name="Huettel B."/>
            <person name="Barry K.W."/>
            <person name="Haridas S."/>
            <person name="Chen C."/>
            <person name="Bauer D."/>
            <person name="Andreopoulos W."/>
            <person name="Pangilinan J."/>
            <person name="LaButti K."/>
            <person name="Riley R."/>
            <person name="Lipzen A."/>
            <person name="Clum A."/>
            <person name="Drula E."/>
            <person name="Henrissat B."/>
            <person name="Kohler A."/>
            <person name="Grigoriev I.V."/>
            <person name="Martin F.M."/>
            <person name="Hacquard S."/>
        </authorList>
    </citation>
    <scope>NUCLEOTIDE SEQUENCE</scope>
    <source>
        <strain evidence="1">MPI-CAGE-AT-0023</strain>
    </source>
</reference>
<name>A0A9P9HEP6_FUSRE</name>